<name>A0A7C5U517_CALS0</name>
<dbReference type="PANTHER" id="PTHR47618">
    <property type="entry name" value="BIFUNCTIONAL OLIGORIBONUCLEASE AND PAP PHOSPHATASE NRNA"/>
    <property type="match status" value="1"/>
</dbReference>
<comment type="caution">
    <text evidence="2">The sequence shown here is derived from an EMBL/GenBank/DDBJ whole genome shotgun (WGS) entry which is preliminary data.</text>
</comment>
<dbReference type="SUPFAM" id="SSF64182">
    <property type="entry name" value="DHH phosphoesterases"/>
    <property type="match status" value="1"/>
</dbReference>
<proteinExistence type="predicted"/>
<dbReference type="Gene3D" id="3.90.1640.10">
    <property type="entry name" value="inorganic pyrophosphatase (n-terminal core)"/>
    <property type="match status" value="1"/>
</dbReference>
<dbReference type="Pfam" id="PF01368">
    <property type="entry name" value="DHH"/>
    <property type="match status" value="1"/>
</dbReference>
<organism evidence="2">
    <name type="scientific">Caldiarchaeum subterraneum</name>
    <dbReference type="NCBI Taxonomy" id="311458"/>
    <lineage>
        <taxon>Archaea</taxon>
        <taxon>Nitrososphaerota</taxon>
        <taxon>Candidatus Caldarchaeales</taxon>
        <taxon>Candidatus Caldarchaeaceae</taxon>
        <taxon>Candidatus Caldarchaeum</taxon>
    </lineage>
</organism>
<protein>
    <recommendedName>
        <fullName evidence="1">DDH domain-containing protein</fullName>
    </recommendedName>
</protein>
<evidence type="ECO:0000259" key="1">
    <source>
        <dbReference type="Pfam" id="PF01368"/>
    </source>
</evidence>
<dbReference type="PANTHER" id="PTHR47618:SF1">
    <property type="entry name" value="BIFUNCTIONAL OLIGORIBONUCLEASE AND PAP PHOSPHATASE NRNA"/>
    <property type="match status" value="1"/>
</dbReference>
<dbReference type="InterPro" id="IPR051319">
    <property type="entry name" value="Oligoribo/pAp-PDE_c-di-AMP_PDE"/>
</dbReference>
<accession>A0A7C5U517</accession>
<evidence type="ECO:0000313" key="2">
    <source>
        <dbReference type="EMBL" id="HHR40271.1"/>
    </source>
</evidence>
<reference evidence="2" key="1">
    <citation type="journal article" date="2020" name="mSystems">
        <title>Genome- and Community-Level Interaction Insights into Carbon Utilization and Element Cycling Functions of Hydrothermarchaeota in Hydrothermal Sediment.</title>
        <authorList>
            <person name="Zhou Z."/>
            <person name="Liu Y."/>
            <person name="Xu W."/>
            <person name="Pan J."/>
            <person name="Luo Z.H."/>
            <person name="Li M."/>
        </authorList>
    </citation>
    <scope>NUCLEOTIDE SEQUENCE [LARGE SCALE GENOMIC DNA]</scope>
    <source>
        <strain evidence="2">SpSt-1084</strain>
    </source>
</reference>
<dbReference type="InterPro" id="IPR038763">
    <property type="entry name" value="DHH_sf"/>
</dbReference>
<dbReference type="AlphaFoldDB" id="A0A7C5U517"/>
<sequence>MRNHWLIRQLHEMLASHVRGKKVQIVSHWGGDPDSVGAAYVLDRCFRTFYEASEVGFLIPDEVSAHVKAIMTHIGFSEKNVTSPDAYILVDVGSLAQLGDLKTTVLESGKPVLVIDHHLQHSVNPSVMSVASPSYLAVSEMVYDLLEFLNVKPDKQMAEALFLGMYYDTVRLAVADSELAYKAANLLSQLNPSTIIGMLEPKIDEPERIARLKALRRINVFKLGEWFVVSSNVNGYLSSLARSLVSAGAHVALVGATKGEYAVVAARSSQDFQKYAGIGLGDDLAKYLLRKFEGDGGGHAGAARLRLKTSVDEALSEAVKGLSLLLGVNAVELAG</sequence>
<dbReference type="EMBL" id="DRXS01000025">
    <property type="protein sequence ID" value="HHR40271.1"/>
    <property type="molecule type" value="Genomic_DNA"/>
</dbReference>
<dbReference type="InterPro" id="IPR001667">
    <property type="entry name" value="DDH_dom"/>
</dbReference>
<gene>
    <name evidence="2" type="ORF">ENM42_00410</name>
</gene>
<feature type="domain" description="DDH" evidence="1">
    <location>
        <begin position="22"/>
        <end position="165"/>
    </location>
</feature>